<sequence length="104" mass="12503">MLKKHIVLFESKHYGWIAYSTTGSDAKRILSVNNKYDLFYIFECDIEQQYPYIMKLKSPLNNNYDCKKINKYKEENFKEKDEYITISSKMEGQDEGIYFDVKQN</sequence>
<name>A0A6C0DH92_9ZZZZ</name>
<dbReference type="EMBL" id="MN739614">
    <property type="protein sequence ID" value="QHT15903.1"/>
    <property type="molecule type" value="Genomic_DNA"/>
</dbReference>
<reference evidence="1" key="1">
    <citation type="journal article" date="2020" name="Nature">
        <title>Giant virus diversity and host interactions through global metagenomics.</title>
        <authorList>
            <person name="Schulz F."/>
            <person name="Roux S."/>
            <person name="Paez-Espino D."/>
            <person name="Jungbluth S."/>
            <person name="Walsh D.A."/>
            <person name="Denef V.J."/>
            <person name="McMahon K.D."/>
            <person name="Konstantinidis K.T."/>
            <person name="Eloe-Fadrosh E.A."/>
            <person name="Kyrpides N.C."/>
            <person name="Woyke T."/>
        </authorList>
    </citation>
    <scope>NUCLEOTIDE SEQUENCE</scope>
    <source>
        <strain evidence="1">GVMAG-M-3300023174-182</strain>
    </source>
</reference>
<protein>
    <submittedName>
        <fullName evidence="1">Uncharacterized protein</fullName>
    </submittedName>
</protein>
<dbReference type="AlphaFoldDB" id="A0A6C0DH92"/>
<organism evidence="1">
    <name type="scientific">viral metagenome</name>
    <dbReference type="NCBI Taxonomy" id="1070528"/>
    <lineage>
        <taxon>unclassified sequences</taxon>
        <taxon>metagenomes</taxon>
        <taxon>organismal metagenomes</taxon>
    </lineage>
</organism>
<proteinExistence type="predicted"/>
<evidence type="ECO:0000313" key="1">
    <source>
        <dbReference type="EMBL" id="QHT15903.1"/>
    </source>
</evidence>
<accession>A0A6C0DH92</accession>